<proteinExistence type="predicted"/>
<sequence>MTVEPDKLMFRAGRKLRRLGLAALAFPFRPRDRKIVPDLRRGLPALGQRLAPPYFHGVYGSMAEAARDCGNPFDSAPWVETAEFVTRSLLARTRSANFVVDVHLIPFATLVADLAARRNHVRVLDFGGGQGDNFIQLQAAIDDSLKSKIEYHIVDTPNNCKAGELLLAEFGGRVSFHRADPDHGVHYEPSARGVYDITMLCGTLMYIDGWKELLADLAARTSDYLYITRTLHTSAAPTFYANQFIVPSVGPWAGKYIGRIATAIISPAEIEDLAAREGFTPSLDALLFAYDHRMSSNAPPYNQIFQAMTCFSKRPPLNDSPEINARLAH</sequence>
<gene>
    <name evidence="1" type="ORF">V3H18_00335</name>
</gene>
<reference evidence="1 2" key="1">
    <citation type="submission" date="2024-02" db="EMBL/GenBank/DDBJ databases">
        <authorList>
            <person name="Grouzdev D."/>
        </authorList>
    </citation>
    <scope>NUCLEOTIDE SEQUENCE [LARGE SCALE GENOMIC DNA]</scope>
    <source>
        <strain evidence="1 2">9N</strain>
    </source>
</reference>
<dbReference type="SUPFAM" id="SSF53335">
    <property type="entry name" value="S-adenosyl-L-methionine-dependent methyltransferases"/>
    <property type="match status" value="1"/>
</dbReference>
<comment type="caution">
    <text evidence="1">The sequence shown here is derived from an EMBL/GenBank/DDBJ whole genome shotgun (WGS) entry which is preliminary data.</text>
</comment>
<protein>
    <recommendedName>
        <fullName evidence="3">Class I SAM-dependent methyltransferase</fullName>
    </recommendedName>
</protein>
<accession>A0ABU7XCV3</accession>
<dbReference type="InterPro" id="IPR029063">
    <property type="entry name" value="SAM-dependent_MTases_sf"/>
</dbReference>
<evidence type="ECO:0008006" key="3">
    <source>
        <dbReference type="Google" id="ProtNLM"/>
    </source>
</evidence>
<evidence type="ECO:0000313" key="2">
    <source>
        <dbReference type="Proteomes" id="UP001350748"/>
    </source>
</evidence>
<organism evidence="1 2">
    <name type="scientific">Methylocystis borbori</name>
    <dbReference type="NCBI Taxonomy" id="3118750"/>
    <lineage>
        <taxon>Bacteria</taxon>
        <taxon>Pseudomonadati</taxon>
        <taxon>Pseudomonadota</taxon>
        <taxon>Alphaproteobacteria</taxon>
        <taxon>Hyphomicrobiales</taxon>
        <taxon>Methylocystaceae</taxon>
        <taxon>Methylocystis</taxon>
    </lineage>
</organism>
<dbReference type="EMBL" id="JAZHYN010000001">
    <property type="protein sequence ID" value="MEF3364974.1"/>
    <property type="molecule type" value="Genomic_DNA"/>
</dbReference>
<dbReference type="RefSeq" id="WP_332079858.1">
    <property type="nucleotide sequence ID" value="NZ_JAZHYN010000001.1"/>
</dbReference>
<keyword evidence="2" id="KW-1185">Reference proteome</keyword>
<dbReference type="Gene3D" id="3.40.50.150">
    <property type="entry name" value="Vaccinia Virus protein VP39"/>
    <property type="match status" value="1"/>
</dbReference>
<name>A0ABU7XCV3_9HYPH</name>
<evidence type="ECO:0000313" key="1">
    <source>
        <dbReference type="EMBL" id="MEF3364974.1"/>
    </source>
</evidence>
<dbReference type="Proteomes" id="UP001350748">
    <property type="component" value="Unassembled WGS sequence"/>
</dbReference>